<feature type="chain" id="PRO_5046108251" description="Probable beta-glucosidase L" evidence="19">
    <location>
        <begin position="23"/>
        <end position="738"/>
    </location>
</feature>
<feature type="signal peptide" evidence="19">
    <location>
        <begin position="1"/>
        <end position="22"/>
    </location>
</feature>
<sequence>MRPLCTTATASTVLLTAVLARAQVLTWDQAYQRATTDLELLSQDEKIGMVTGVQWMNGPCVGNVYAPESIPFPSLCLQDGPLSIRFANPVTVFPAGINAGATWDRELIRSRGAAMSAEAKGLGVNVQLGPALGALGKIPSAGRNWEGFSSDPYLMGIATAETIHGMQGSGVQACAKHYILNEQEHNRETISSVADDRTMHELYLWPFYDAVKANVASIMCSYNKVNGSWACENDEMLNGLLKGELGFRGYVLSDWNAQHSTVLSANTGLDMTMPGSDFNTPPGSIYWGDNLATAIANGSVPQARLDDMVTRILAGWYLTGQDQGYPPVAFNSWDGGAASVNVTTAAHGDLARAIARDSIVLLKNTNQTLPLRTPTSLAIIGSDAIVNPEGANACADRGCNVGTLAQGWGSGTAEYPYLVAPLSAIEEKLAETGANIVTSTTDDAASGAEAAAAAETAIVFITSDSGEGYITVEDHAGDRNHLDPWHDGNALVQAVAQTNTPTIVVVHSVGAILLETILAEPNVVAIVWAGLPGQESGHALTDVLFGDTSPSGKLPYTIGKSEEDYGTAWTTELVDNFAEGLFIDYRHFDHAGIEPRYEFGFGLSYTTFEYTTLSTAVNVVPGPTTGDTIVGGPEDLFEIIGTVSTYVRNSGSVTGAEVVQLYLGYPDSAPSTPPKQLRGFSKINLMPGESGQAVFELRRRDVSYWDVASQKWVVPTGTFQIYVGSSSRDIRLTGTFTV</sequence>
<organism evidence="21 22">
    <name type="scientific">Aspergillus granulosus</name>
    <dbReference type="NCBI Taxonomy" id="176169"/>
    <lineage>
        <taxon>Eukaryota</taxon>
        <taxon>Fungi</taxon>
        <taxon>Dikarya</taxon>
        <taxon>Ascomycota</taxon>
        <taxon>Pezizomycotina</taxon>
        <taxon>Eurotiomycetes</taxon>
        <taxon>Eurotiomycetidae</taxon>
        <taxon>Eurotiales</taxon>
        <taxon>Aspergillaceae</taxon>
        <taxon>Aspergillus</taxon>
        <taxon>Aspergillus subgen. Nidulantes</taxon>
    </lineage>
</organism>
<comment type="subcellular location">
    <subcellularLocation>
        <location evidence="2">Secreted</location>
    </subcellularLocation>
</comment>
<evidence type="ECO:0000256" key="15">
    <source>
        <dbReference type="ARBA" id="ARBA00039570"/>
    </source>
</evidence>
<comment type="caution">
    <text evidence="21">The sequence shown here is derived from an EMBL/GenBank/DDBJ whole genome shotgun (WGS) entry which is preliminary data.</text>
</comment>
<keyword evidence="6" id="KW-0964">Secreted</keyword>
<keyword evidence="9" id="KW-0136">Cellulose degradation</keyword>
<evidence type="ECO:0000256" key="11">
    <source>
        <dbReference type="ARBA" id="ARBA00023277"/>
    </source>
</evidence>
<evidence type="ECO:0000256" key="8">
    <source>
        <dbReference type="ARBA" id="ARBA00022801"/>
    </source>
</evidence>
<dbReference type="Proteomes" id="UP001610334">
    <property type="component" value="Unassembled WGS sequence"/>
</dbReference>
<dbReference type="PANTHER" id="PTHR42715">
    <property type="entry name" value="BETA-GLUCOSIDASE"/>
    <property type="match status" value="1"/>
</dbReference>
<evidence type="ECO:0000256" key="1">
    <source>
        <dbReference type="ARBA" id="ARBA00000448"/>
    </source>
</evidence>
<comment type="similarity">
    <text evidence="4">Belongs to the glycosyl hydrolase 3 family.</text>
</comment>
<keyword evidence="7 19" id="KW-0732">Signal</keyword>
<evidence type="ECO:0000256" key="14">
    <source>
        <dbReference type="ARBA" id="ARBA00024983"/>
    </source>
</evidence>
<protein>
    <recommendedName>
        <fullName evidence="15">Probable beta-glucosidase L</fullName>
        <ecNumber evidence="5">3.2.1.21</ecNumber>
    </recommendedName>
    <alternativeName>
        <fullName evidence="16">Beta-D-glucoside glucohydrolase L</fullName>
    </alternativeName>
    <alternativeName>
        <fullName evidence="17">Cellobiase L</fullName>
    </alternativeName>
    <alternativeName>
        <fullName evidence="18">Gentiobiase L</fullName>
    </alternativeName>
</protein>
<comment type="catalytic activity">
    <reaction evidence="1">
        <text>Hydrolysis of terminal, non-reducing beta-D-glucosyl residues with release of beta-D-glucose.</text>
        <dbReference type="EC" id="3.2.1.21"/>
    </reaction>
</comment>
<evidence type="ECO:0000256" key="13">
    <source>
        <dbReference type="ARBA" id="ARBA00023326"/>
    </source>
</evidence>
<dbReference type="InterPro" id="IPR017853">
    <property type="entry name" value="GH"/>
</dbReference>
<evidence type="ECO:0000256" key="2">
    <source>
        <dbReference type="ARBA" id="ARBA00004613"/>
    </source>
</evidence>
<keyword evidence="22" id="KW-1185">Reference proteome</keyword>
<dbReference type="Pfam" id="PF14310">
    <property type="entry name" value="Fn3-like"/>
    <property type="match status" value="1"/>
</dbReference>
<proteinExistence type="inferred from homology"/>
<name>A0ABR4HBI5_9EURO</name>
<keyword evidence="11" id="KW-0119">Carbohydrate metabolism</keyword>
<evidence type="ECO:0000313" key="22">
    <source>
        <dbReference type="Proteomes" id="UP001610334"/>
    </source>
</evidence>
<dbReference type="SUPFAM" id="SSF52279">
    <property type="entry name" value="Beta-D-glucan exohydrolase, C-terminal domain"/>
    <property type="match status" value="1"/>
</dbReference>
<dbReference type="InterPro" id="IPR026891">
    <property type="entry name" value="Fn3-like"/>
</dbReference>
<dbReference type="PRINTS" id="PR00133">
    <property type="entry name" value="GLHYDRLASE3"/>
</dbReference>
<evidence type="ECO:0000256" key="7">
    <source>
        <dbReference type="ARBA" id="ARBA00022729"/>
    </source>
</evidence>
<evidence type="ECO:0000256" key="12">
    <source>
        <dbReference type="ARBA" id="ARBA00023295"/>
    </source>
</evidence>
<keyword evidence="8 21" id="KW-0378">Hydrolase</keyword>
<evidence type="ECO:0000259" key="20">
    <source>
        <dbReference type="SMART" id="SM01217"/>
    </source>
</evidence>
<evidence type="ECO:0000256" key="10">
    <source>
        <dbReference type="ARBA" id="ARBA00023180"/>
    </source>
</evidence>
<reference evidence="21 22" key="1">
    <citation type="submission" date="2024-07" db="EMBL/GenBank/DDBJ databases">
        <title>Section-level genome sequencing and comparative genomics of Aspergillus sections Usti and Cavernicolus.</title>
        <authorList>
            <consortium name="Lawrence Berkeley National Laboratory"/>
            <person name="Nybo J.L."/>
            <person name="Vesth T.C."/>
            <person name="Theobald S."/>
            <person name="Frisvad J.C."/>
            <person name="Larsen T.O."/>
            <person name="Kjaerboelling I."/>
            <person name="Rothschild-Mancinelli K."/>
            <person name="Lyhne E.K."/>
            <person name="Kogle M.E."/>
            <person name="Barry K."/>
            <person name="Clum A."/>
            <person name="Na H."/>
            <person name="Ledsgaard L."/>
            <person name="Lin J."/>
            <person name="Lipzen A."/>
            <person name="Kuo A."/>
            <person name="Riley R."/>
            <person name="Mondo S."/>
            <person name="Labutti K."/>
            <person name="Haridas S."/>
            <person name="Pangalinan J."/>
            <person name="Salamov A.A."/>
            <person name="Simmons B.A."/>
            <person name="Magnuson J.K."/>
            <person name="Chen J."/>
            <person name="Drula E."/>
            <person name="Henrissat B."/>
            <person name="Wiebenga A."/>
            <person name="Lubbers R.J."/>
            <person name="Gomes A.C."/>
            <person name="Makela M.R."/>
            <person name="Stajich J."/>
            <person name="Grigoriev I.V."/>
            <person name="Mortensen U.H."/>
            <person name="De Vries R.P."/>
            <person name="Baker S.E."/>
            <person name="Andersen M.R."/>
        </authorList>
    </citation>
    <scope>NUCLEOTIDE SEQUENCE [LARGE SCALE GENOMIC DNA]</scope>
    <source>
        <strain evidence="21 22">CBS 588.65</strain>
    </source>
</reference>
<keyword evidence="10" id="KW-0325">Glycoprotein</keyword>
<gene>
    <name evidence="21" type="ORF">BJX63DRAFT_443363</name>
</gene>
<evidence type="ECO:0000256" key="3">
    <source>
        <dbReference type="ARBA" id="ARBA00004987"/>
    </source>
</evidence>
<dbReference type="Gene3D" id="2.60.40.10">
    <property type="entry name" value="Immunoglobulins"/>
    <property type="match status" value="1"/>
</dbReference>
<dbReference type="InterPro" id="IPR036881">
    <property type="entry name" value="Glyco_hydro_3_C_sf"/>
</dbReference>
<dbReference type="PANTHER" id="PTHR42715:SF28">
    <property type="entry name" value="BETA-GLUCOSIDASE L-RELATED"/>
    <property type="match status" value="1"/>
</dbReference>
<dbReference type="Pfam" id="PF00933">
    <property type="entry name" value="Glyco_hydro_3"/>
    <property type="match status" value="1"/>
</dbReference>
<dbReference type="InterPro" id="IPR013783">
    <property type="entry name" value="Ig-like_fold"/>
</dbReference>
<dbReference type="SUPFAM" id="SSF51445">
    <property type="entry name" value="(Trans)glycosidases"/>
    <property type="match status" value="1"/>
</dbReference>
<evidence type="ECO:0000256" key="6">
    <source>
        <dbReference type="ARBA" id="ARBA00022525"/>
    </source>
</evidence>
<dbReference type="Gene3D" id="3.40.50.1700">
    <property type="entry name" value="Glycoside hydrolase family 3 C-terminal domain"/>
    <property type="match status" value="1"/>
</dbReference>
<evidence type="ECO:0000256" key="4">
    <source>
        <dbReference type="ARBA" id="ARBA00005336"/>
    </source>
</evidence>
<evidence type="ECO:0000256" key="9">
    <source>
        <dbReference type="ARBA" id="ARBA00023001"/>
    </source>
</evidence>
<comment type="function">
    <text evidence="14">Beta-glucosidases are one of a number of cellulolytic enzymes involved in the degradation of cellulosic biomass. Catalyzes the last step releasing glucose from the inhibitory cellobiose.</text>
</comment>
<dbReference type="InterPro" id="IPR001764">
    <property type="entry name" value="Glyco_hydro_3_N"/>
</dbReference>
<dbReference type="InterPro" id="IPR036962">
    <property type="entry name" value="Glyco_hydro_3_N_sf"/>
</dbReference>
<evidence type="ECO:0000256" key="5">
    <source>
        <dbReference type="ARBA" id="ARBA00012744"/>
    </source>
</evidence>
<evidence type="ECO:0000256" key="16">
    <source>
        <dbReference type="ARBA" id="ARBA00041281"/>
    </source>
</evidence>
<comment type="pathway">
    <text evidence="3">Glycan metabolism; cellulose degradation.</text>
</comment>
<keyword evidence="12" id="KW-0326">Glycosidase</keyword>
<dbReference type="EC" id="3.2.1.21" evidence="5"/>
<evidence type="ECO:0000256" key="18">
    <source>
        <dbReference type="ARBA" id="ARBA00041804"/>
    </source>
</evidence>
<keyword evidence="13" id="KW-0624">Polysaccharide degradation</keyword>
<dbReference type="EMBL" id="JBFXLT010000045">
    <property type="protein sequence ID" value="KAL2812747.1"/>
    <property type="molecule type" value="Genomic_DNA"/>
</dbReference>
<dbReference type="GO" id="GO:0016787">
    <property type="term" value="F:hydrolase activity"/>
    <property type="evidence" value="ECO:0007669"/>
    <property type="project" value="UniProtKB-KW"/>
</dbReference>
<dbReference type="SMART" id="SM01217">
    <property type="entry name" value="Fn3_like"/>
    <property type="match status" value="1"/>
</dbReference>
<dbReference type="Gene3D" id="3.20.20.300">
    <property type="entry name" value="Glycoside hydrolase, family 3, N-terminal domain"/>
    <property type="match status" value="1"/>
</dbReference>
<evidence type="ECO:0000256" key="17">
    <source>
        <dbReference type="ARBA" id="ARBA00041588"/>
    </source>
</evidence>
<evidence type="ECO:0000313" key="21">
    <source>
        <dbReference type="EMBL" id="KAL2812747.1"/>
    </source>
</evidence>
<feature type="domain" description="Fibronectin type III-like" evidence="20">
    <location>
        <begin position="657"/>
        <end position="727"/>
    </location>
</feature>
<dbReference type="InterPro" id="IPR050288">
    <property type="entry name" value="Cellulose_deg_GH3"/>
</dbReference>
<accession>A0ABR4HBI5</accession>
<dbReference type="InterPro" id="IPR002772">
    <property type="entry name" value="Glyco_hydro_3_C"/>
</dbReference>
<dbReference type="Pfam" id="PF01915">
    <property type="entry name" value="Glyco_hydro_3_C"/>
    <property type="match status" value="1"/>
</dbReference>
<evidence type="ECO:0000256" key="19">
    <source>
        <dbReference type="SAM" id="SignalP"/>
    </source>
</evidence>